<comment type="caution">
    <text evidence="2">The sequence shown here is derived from an EMBL/GenBank/DDBJ whole genome shotgun (WGS) entry which is preliminary data.</text>
</comment>
<sequence length="228" mass="26667">MELFALDSLIKEIPKRINFQKLSEKHVLAHPDLRCGNIIVTSDLHILGIIDWEFTSAIPLQLFTPPSWIMGHDPSTLRIATGIHRGNIFPEFCGVLKDMCHTSIACTQLWHDWGLEDERPRQDYMYDIKQVSPLMQILRQPCSLIEVYYSSIFPKLFGPEACKDTVMSEFFADDKNREFLEQVEVQMKNSQRYTDHLRKHNLLVEDDRIQLIQEFLEKTKFLVQGEQT</sequence>
<evidence type="ECO:0000313" key="2">
    <source>
        <dbReference type="EMBL" id="KHO10811.1"/>
    </source>
</evidence>
<reference evidence="2 3" key="2">
    <citation type="journal article" date="2014" name="Proc. Natl. Acad. Sci. U.S.A.">
        <title>Trajectory and genomic determinants of fungal-pathogen speciation and host adaptation.</title>
        <authorList>
            <person name="Hu X."/>
            <person name="Xiao G."/>
            <person name="Zheng P."/>
            <person name="Shang Y."/>
            <person name="Su Y."/>
            <person name="Zhang X."/>
            <person name="Liu X."/>
            <person name="Zhan S."/>
            <person name="St Leger R.J."/>
            <person name="Wang C."/>
        </authorList>
    </citation>
    <scope>GENOME REANNOTATION</scope>
    <source>
        <strain evidence="3">ARSEF 23 / ATCC MYA-3075</strain>
    </source>
</reference>
<evidence type="ECO:0000259" key="1">
    <source>
        <dbReference type="Pfam" id="PF01636"/>
    </source>
</evidence>
<evidence type="ECO:0000313" key="3">
    <source>
        <dbReference type="Proteomes" id="UP000002498"/>
    </source>
</evidence>
<proteinExistence type="predicted"/>
<gene>
    <name evidence="2" type="ORF">MAA_11572</name>
</gene>
<dbReference type="RefSeq" id="XP_011410789.1">
    <property type="nucleotide sequence ID" value="XM_011412487.1"/>
</dbReference>
<dbReference type="AlphaFoldDB" id="A0A0B2XFU8"/>
<dbReference type="Pfam" id="PF01636">
    <property type="entry name" value="APH"/>
    <property type="match status" value="1"/>
</dbReference>
<organism evidence="2 3">
    <name type="scientific">Metarhizium robertsii (strain ARSEF 23 / ATCC MYA-3075)</name>
    <name type="common">Metarhizium anisopliae (strain ARSEF 23)</name>
    <dbReference type="NCBI Taxonomy" id="655844"/>
    <lineage>
        <taxon>Eukaryota</taxon>
        <taxon>Fungi</taxon>
        <taxon>Dikarya</taxon>
        <taxon>Ascomycota</taxon>
        <taxon>Pezizomycotina</taxon>
        <taxon>Sordariomycetes</taxon>
        <taxon>Hypocreomycetidae</taxon>
        <taxon>Hypocreales</taxon>
        <taxon>Clavicipitaceae</taxon>
        <taxon>Metarhizium</taxon>
    </lineage>
</organism>
<dbReference type="Proteomes" id="UP000002498">
    <property type="component" value="Unassembled WGS sequence"/>
</dbReference>
<keyword evidence="3" id="KW-1185">Reference proteome</keyword>
<dbReference type="OrthoDB" id="10003767at2759"/>
<accession>A0A0B2XFU8</accession>
<dbReference type="InterPro" id="IPR011009">
    <property type="entry name" value="Kinase-like_dom_sf"/>
</dbReference>
<dbReference type="Gene3D" id="3.90.1200.10">
    <property type="match status" value="1"/>
</dbReference>
<dbReference type="HOGENOM" id="CLU_030115_1_0_1"/>
<dbReference type="InterPro" id="IPR002575">
    <property type="entry name" value="Aminoglycoside_PTrfase"/>
</dbReference>
<feature type="domain" description="Aminoglycoside phosphotransferase" evidence="1">
    <location>
        <begin position="8"/>
        <end position="57"/>
    </location>
</feature>
<dbReference type="EMBL" id="ADNJ02000010">
    <property type="protein sequence ID" value="KHO10811.1"/>
    <property type="molecule type" value="Genomic_DNA"/>
</dbReference>
<dbReference type="GeneID" id="23633020"/>
<reference evidence="2 3" key="1">
    <citation type="journal article" date="2011" name="PLoS Genet.">
        <title>Genome sequencing and comparative transcriptomics of the model entomopathogenic fungi Metarhizium anisopliae and M. acridum.</title>
        <authorList>
            <person name="Gao Q."/>
            <person name="Jin K."/>
            <person name="Ying S.H."/>
            <person name="Zhang Y."/>
            <person name="Xiao G."/>
            <person name="Shang Y."/>
            <person name="Duan Z."/>
            <person name="Hu X."/>
            <person name="Xie X.Q."/>
            <person name="Zhou G."/>
            <person name="Peng G."/>
            <person name="Luo Z."/>
            <person name="Huang W."/>
            <person name="Wang B."/>
            <person name="Fang W."/>
            <person name="Wang S."/>
            <person name="Zhong Y."/>
            <person name="Ma L.J."/>
            <person name="St Leger R.J."/>
            <person name="Zhao G.P."/>
            <person name="Pei Y."/>
            <person name="Feng M.G."/>
            <person name="Xia Y."/>
            <person name="Wang C."/>
        </authorList>
    </citation>
    <scope>NUCLEOTIDE SEQUENCE [LARGE SCALE GENOMIC DNA]</scope>
    <source>
        <strain evidence="3">ARSEF 23 / ATCC MYA-3075</strain>
    </source>
</reference>
<protein>
    <recommendedName>
        <fullName evidence="1">Aminoglycoside phosphotransferase domain-containing protein</fullName>
    </recommendedName>
</protein>
<name>A0A0B2XFU8_METRA</name>
<dbReference type="SUPFAM" id="SSF56112">
    <property type="entry name" value="Protein kinase-like (PK-like)"/>
    <property type="match status" value="1"/>
</dbReference>
<dbReference type="KEGG" id="maj:MAA_11572"/>